<dbReference type="InterPro" id="IPR050491">
    <property type="entry name" value="AmpC-like"/>
</dbReference>
<evidence type="ECO:0000259" key="2">
    <source>
        <dbReference type="Pfam" id="PF00144"/>
    </source>
</evidence>
<dbReference type="RefSeq" id="WP_222991264.1">
    <property type="nucleotide sequence ID" value="NZ_JAINVV010000008.1"/>
</dbReference>
<dbReference type="PANTHER" id="PTHR46825:SF9">
    <property type="entry name" value="BETA-LACTAMASE-RELATED DOMAIN-CONTAINING PROTEIN"/>
    <property type="match status" value="1"/>
</dbReference>
<accession>A0ABS7PSI1</accession>
<gene>
    <name evidence="3" type="ORF">K7G82_17875</name>
</gene>
<evidence type="ECO:0000256" key="1">
    <source>
        <dbReference type="SAM" id="SignalP"/>
    </source>
</evidence>
<evidence type="ECO:0000313" key="4">
    <source>
        <dbReference type="Proteomes" id="UP000706039"/>
    </source>
</evidence>
<reference evidence="3 4" key="1">
    <citation type="submission" date="2021-08" db="EMBL/GenBank/DDBJ databases">
        <authorList>
            <person name="Tuo L."/>
        </authorList>
    </citation>
    <scope>NUCLEOTIDE SEQUENCE [LARGE SCALE GENOMIC DNA]</scope>
    <source>
        <strain evidence="3 4">JCM 31229</strain>
    </source>
</reference>
<evidence type="ECO:0000313" key="3">
    <source>
        <dbReference type="EMBL" id="MBY8824178.1"/>
    </source>
</evidence>
<keyword evidence="1" id="KW-0732">Signal</keyword>
<proteinExistence type="predicted"/>
<dbReference type="Proteomes" id="UP000706039">
    <property type="component" value="Unassembled WGS sequence"/>
</dbReference>
<protein>
    <submittedName>
        <fullName evidence="3">Serine hydrolase</fullName>
    </submittedName>
</protein>
<dbReference type="Gene3D" id="3.40.710.10">
    <property type="entry name" value="DD-peptidase/beta-lactamase superfamily"/>
    <property type="match status" value="1"/>
</dbReference>
<keyword evidence="4" id="KW-1185">Reference proteome</keyword>
<comment type="caution">
    <text evidence="3">The sequence shown here is derived from an EMBL/GenBank/DDBJ whole genome shotgun (WGS) entry which is preliminary data.</text>
</comment>
<keyword evidence="3" id="KW-0378">Hydrolase</keyword>
<dbReference type="EMBL" id="JAINVV010000008">
    <property type="protein sequence ID" value="MBY8824178.1"/>
    <property type="molecule type" value="Genomic_DNA"/>
</dbReference>
<feature type="signal peptide" evidence="1">
    <location>
        <begin position="1"/>
        <end position="22"/>
    </location>
</feature>
<dbReference type="SUPFAM" id="SSF56601">
    <property type="entry name" value="beta-lactamase/transpeptidase-like"/>
    <property type="match status" value="1"/>
</dbReference>
<feature type="chain" id="PRO_5047449032" evidence="1">
    <location>
        <begin position="23"/>
        <end position="487"/>
    </location>
</feature>
<dbReference type="InterPro" id="IPR001466">
    <property type="entry name" value="Beta-lactam-related"/>
</dbReference>
<feature type="domain" description="Beta-lactamase-related" evidence="2">
    <location>
        <begin position="52"/>
        <end position="379"/>
    </location>
</feature>
<dbReference type="GO" id="GO:0016787">
    <property type="term" value="F:hydrolase activity"/>
    <property type="evidence" value="ECO:0007669"/>
    <property type="project" value="UniProtKB-KW"/>
</dbReference>
<dbReference type="PANTHER" id="PTHR46825">
    <property type="entry name" value="D-ALANYL-D-ALANINE-CARBOXYPEPTIDASE/ENDOPEPTIDASE AMPH"/>
    <property type="match status" value="1"/>
</dbReference>
<sequence>MIRRYVCLLGLPALFAFPGSVAIAQSAPSAQNAPSAKNARFDLAKTQAVLTTLIKRSLADNGIPSMSIALVRDGKIVWTAAFGYANMATRTPATTDTIYSTGSSFKSVTATALMQLAEQGKLRLDSPINNYLGEDTVQDRLQSEKPVTFTNLLSMWSGLIGGANTQPIWGRTLPKSMEAFTGKLYSIRAAETKWEYNNFGYGTAGLLVQKISGVEYEKYVVDNILKPIGVTTPHPVYPSADMVERLALPYLAGGSHGQPVPTAQVHFDVYPAGDIYLRPADMARYLIAQLNGGVVDGQRILSEESVREMHKPRFGGDYGFGFWSVRDPVSGHTMIHHGGAIPGQRAFLVGDLDAKVGLYYMTNSDSLPDEAPPAWSDVTDAALKLLRGEDYTIPAERKGIAVNDKLLDSYVGTYDMEHGSFVISREGRALVIQQKGNPGKSELLAATPERFSQRGSSRTVTFEGDGGKIDRLVLEVGGRRMTATRAK</sequence>
<dbReference type="Pfam" id="PF00144">
    <property type="entry name" value="Beta-lactamase"/>
    <property type="match status" value="1"/>
</dbReference>
<dbReference type="InterPro" id="IPR012338">
    <property type="entry name" value="Beta-lactam/transpept-like"/>
</dbReference>
<name>A0ABS7PSI1_9SPHN</name>
<organism evidence="3 4">
    <name type="scientific">Sphingomonas colocasiae</name>
    <dbReference type="NCBI Taxonomy" id="1848973"/>
    <lineage>
        <taxon>Bacteria</taxon>
        <taxon>Pseudomonadati</taxon>
        <taxon>Pseudomonadota</taxon>
        <taxon>Alphaproteobacteria</taxon>
        <taxon>Sphingomonadales</taxon>
        <taxon>Sphingomonadaceae</taxon>
        <taxon>Sphingomonas</taxon>
    </lineage>
</organism>